<sequence length="2742" mass="301913">MKASIHSVAASIRMWLGSTSVTVTLGTLEATDLCTPGTLFPRIVGPKVLSAPASSHKLVKRVTTIRRKSLLRSMSSESFETIRSVPADQPHTDLGFSEVFDDTAPLLRLECELSPGDSDVDMAITITMQPLEIVYSPVFFKQAAAFFRKPTSLPTHQDMIISALNGLGTLHAQTLHKAEYVSATRKRMLLRADIQTLLVVIPENITASDGMLLIVDLGLLHVGTAIEQNSKKQLVEDAVHNMELGESEGAGKGSNSQMGAGVFGLQSSAESRGKEQFINESHAPESLYEALSSWTPPADVLHLMPFLASPCKHRGLALCSSRPATLPMVTWEKDEDLDTWVRTAPAYARHKFTRPEQKVIVVASFLEGSAARWLNGLVQQQGYGQNFDAWAQAQTLEDFVRSVYNRWHDPQGAQKATDAINNLCARRYKIVHEIIDTVERLLVVPGVRYDQQVLLTDYLRCLPSEVRTKLVDEAYVDQHNFASFSKKALDIEAKLGSPHQCPTDGRRKKLPQDWKKKSQLMFVDHDGQTTEIDEFPDLGDKTELDGASETSDGGVVSPIKEKARGTGKKKVGRSMGRGDQRNTRMGKTWFGKRHIFVMVDRFSKYARLIAMPEIAKIDYIIRLFMDNWECSATDDSNSFAFSLDDCESGSGVKSTEARTRDNLGELHGLASAALYNHYTVRMTDSQILVACHSSNWRTCLKNRLLDPYVHLVERFDLHLQIASCALQSDPTLTRLKVTGHLPVLHFYLSVAKFQAIRAILKKLASADRGARQRSPQYSPQAGITDSESQGISGAEERAHDGRKQRSSQTYAELFEALHAGWDKKRKGLEMQPSLALTGKGSSGGVRVGGGEGSASREPRVEMSDSEDIVKRAPLVDLSLKVGVTELEIGLDGMPSDIASGVQERVVNSKFVFRIKDGWLWYILHVKHEDLRATIGIMEVMESGQMDDIGQGFSVAMGCIPNLVSGARSAAVSTEQASQLSPSGTFPLTRRCSPQENVYATVSREQEHVMSNMAAGVEIGSNIQNRTTDVLCLHYHAQHSSHNRMSGNISLQASLCGLELNLNQSVVVFALAFSLSVQVLISGGRLSDSGNERASGDVIGSESDKGDAGEGSKISSAGVKGMTGAENEEGSLSSGASINELLVGEDNLPGNEICASALSSPGDLMPPVQNLPRANVSLYQQCKTNVVIQASAKDAAEIEDGACLETPVSDGNANGLGGLITQRAKLRKCGDNGITGSPGTSSVANEDVCGKGERPGCSYSVHIQVDVSKLAVNLKDKEGKMLCLRLDKGISKASGFSNMGETQLRADGVVHCLQLVRYVGSSPEDCIGANSEKSKPVIRWQASKTIRRSTAHRAGEEEKPATLEINLENLRFVVHSRLIRRVMQFCETVSAGILRTGYRKQSSGSSSQGLQEEPRISNGSCIRFNLLNSCLVCPTDVQSKEQSYLEASVRELGISYRRKTRSDEWESSGPRSESLKRESRSWRNFQHRNHPGMQLPIEGITKACGGVWSILGINCAGLWFTMRESSKGDEEAWSTGGSRSRGRRDDILGEIAVVEAFTVHVAHLRRAMVPMNQSGVSATGLRERLVLADASTRRIGLLIEEKGVRVLTSVWENNLARLGSDSSACQLESSCEEWRMAADPCPSSDMNRAASGCYATSSIEMAVDVGAMDIVLGKRTNGGSNQVSSVAAFEVHSITADVWHNDRQGPGLALRWKSADLLDFISPCAHYDNTVHSSEYSSEQAQGSPARTGNAWSDTPQSMAGLEGGSQSLDSRDSAADEDPGCYTPDDRKLEEQSDEEENIAIMMFHCGASDSQSFDKEDWPGIRLDGGSLENGFVSLSAKIPGTVVIMRMKAWVHLLNVLVSTFSRGGKEQTDTVSRDVELGLTSFEETNSPHSLRKAESHGSFMGHFLPWASSSASLSEAQSQGKTELPEDGEEVDGEMESRGGETEREIPSRSTGVGNCGIWPGKGIILQVMANAVEFRIPDIRNTRLKSNGLRRGKSENLMKSRGAEVDGYASDLESDDNEYLDDEMEDQHDIGRWWWNRQYGWEKSGGEAEGQWPAEDVFSEKPWDTMKQKREIVLVVNAEVLFKLKAECESTVSVNLSRLEIVTEQQQVMDDSWGVPRKSPHNTSRMVLARAGEIRANGKLEAISKRLLRENMEMVDIHGGLQVEIFDFSVFCSYQTLKAFREFRFEDISTDSKLVVACRGQLAVDAGHILLLVSDGQWQNDAPILELFNEGLKLQLLVNDKEIRASLKTKFGGDYHNIDKIAWEPFLEHWVVQGEFIQLWERDGIALSPPTMAISIRSSHELNINVTESFVETKEELAAMNKTLQKVEAHPYEFEGVWNTFLQRSVAEVDHHLQAYIVKLDEQISKTLTPAVIEKLVSSGGGEGDGDGDRKKKGLLQEDAREGRKMKVKVSWTNTDKKEESVLHWIDAVESYVYGQRIPYWDKVFMASSCMAGDATSFAISLQKEANCQSMVEYSQYTLIEDFFNAVRERFEDKNLARRTEMLILNMADRKWKSVSTLKSTMDELLQCVEHGLTTTQILNNVARALPDRLRTRLYPRTKEEGMTYEKFSKIALDHAGFLAEANYCHYWKDLQAGKKWQNRTISGSIPRKDNLLLTFEEGGVETLFYDQIDYGLEGDAHNGSVVQEGDYAAVAARGEGRQGRGHGRGRGGRGRGGRGPDTRGVVAKEATTWEEGAMVPRKVSEDPTPHGEEEEACGMGTGIVRIHPILACQKANLGKS</sequence>
<dbReference type="EMBL" id="BFEA01000667">
    <property type="protein sequence ID" value="GBG88350.1"/>
    <property type="molecule type" value="Genomic_DNA"/>
</dbReference>
<feature type="region of interest" description="Disordered" evidence="1">
    <location>
        <begin position="1915"/>
        <end position="1957"/>
    </location>
</feature>
<evidence type="ECO:0008006" key="4">
    <source>
        <dbReference type="Google" id="ProtNLM"/>
    </source>
</evidence>
<evidence type="ECO:0000313" key="3">
    <source>
        <dbReference type="Proteomes" id="UP000265515"/>
    </source>
</evidence>
<feature type="compositionally biased region" description="Basic residues" evidence="1">
    <location>
        <begin position="2665"/>
        <end position="2678"/>
    </location>
</feature>
<dbReference type="PANTHER" id="PTHR16166:SF143">
    <property type="entry name" value="PROTEIN SORTING-ASSOCIATED PROTEIN, PUTATIVE (DUF1162)-RELATED"/>
    <property type="match status" value="1"/>
</dbReference>
<name>A0A388M1A5_CHABU</name>
<feature type="compositionally biased region" description="Acidic residues" evidence="1">
    <location>
        <begin position="1929"/>
        <end position="1938"/>
    </location>
</feature>
<feature type="compositionally biased region" description="Basic and acidic residues" evidence="1">
    <location>
        <begin position="794"/>
        <end position="803"/>
    </location>
</feature>
<accession>A0A388M1A5</accession>
<keyword evidence="3" id="KW-1185">Reference proteome</keyword>
<feature type="compositionally biased region" description="Polar residues" evidence="1">
    <location>
        <begin position="773"/>
        <end position="791"/>
    </location>
</feature>
<dbReference type="OrthoDB" id="272810at2759"/>
<organism evidence="2 3">
    <name type="scientific">Chara braunii</name>
    <name type="common">Braun's stonewort</name>
    <dbReference type="NCBI Taxonomy" id="69332"/>
    <lineage>
        <taxon>Eukaryota</taxon>
        <taxon>Viridiplantae</taxon>
        <taxon>Streptophyta</taxon>
        <taxon>Charophyceae</taxon>
        <taxon>Charales</taxon>
        <taxon>Characeae</taxon>
        <taxon>Chara</taxon>
    </lineage>
</organism>
<evidence type="ECO:0000256" key="1">
    <source>
        <dbReference type="SAM" id="MobiDB-lite"/>
    </source>
</evidence>
<feature type="compositionally biased region" description="Basic and acidic residues" evidence="1">
    <location>
        <begin position="1939"/>
        <end position="1951"/>
    </location>
</feature>
<feature type="region of interest" description="Disordered" evidence="1">
    <location>
        <begin position="1085"/>
        <end position="1131"/>
    </location>
</feature>
<dbReference type="Proteomes" id="UP000265515">
    <property type="component" value="Unassembled WGS sequence"/>
</dbReference>
<feature type="compositionally biased region" description="Basic and acidic residues" evidence="1">
    <location>
        <begin position="854"/>
        <end position="865"/>
    </location>
</feature>
<feature type="region of interest" description="Disordered" evidence="1">
    <location>
        <begin position="2661"/>
        <end position="2686"/>
    </location>
</feature>
<dbReference type="GO" id="GO:0006623">
    <property type="term" value="P:protein targeting to vacuole"/>
    <property type="evidence" value="ECO:0007669"/>
    <property type="project" value="TreeGrafter"/>
</dbReference>
<feature type="compositionally biased region" description="Basic and acidic residues" evidence="1">
    <location>
        <begin position="2392"/>
        <end position="2403"/>
    </location>
</feature>
<feature type="region of interest" description="Disordered" evidence="1">
    <location>
        <begin position="769"/>
        <end position="806"/>
    </location>
</feature>
<feature type="region of interest" description="Disordered" evidence="1">
    <location>
        <begin position="1734"/>
        <end position="1793"/>
    </location>
</feature>
<protein>
    <recommendedName>
        <fullName evidence="4">Retrotransposon gag domain-containing protein</fullName>
    </recommendedName>
</protein>
<dbReference type="Gramene" id="GBG88350">
    <property type="protein sequence ID" value="GBG88350"/>
    <property type="gene ID" value="CBR_g47048"/>
</dbReference>
<dbReference type="PANTHER" id="PTHR16166">
    <property type="entry name" value="VACUOLAR PROTEIN SORTING-ASSOCIATED PROTEIN VPS13"/>
    <property type="match status" value="1"/>
</dbReference>
<dbReference type="InterPro" id="IPR026847">
    <property type="entry name" value="VPS13"/>
</dbReference>
<gene>
    <name evidence="2" type="ORF">CBR_g47048</name>
</gene>
<feature type="region of interest" description="Disordered" evidence="1">
    <location>
        <begin position="2384"/>
        <end position="2403"/>
    </location>
</feature>
<feature type="compositionally biased region" description="Polar residues" evidence="1">
    <location>
        <begin position="1734"/>
        <end position="1757"/>
    </location>
</feature>
<feature type="region of interest" description="Disordered" evidence="1">
    <location>
        <begin position="834"/>
        <end position="865"/>
    </location>
</feature>
<feature type="compositionally biased region" description="Gly residues" evidence="1">
    <location>
        <begin position="840"/>
        <end position="852"/>
    </location>
</feature>
<dbReference type="GO" id="GO:0045053">
    <property type="term" value="P:protein retention in Golgi apparatus"/>
    <property type="evidence" value="ECO:0007669"/>
    <property type="project" value="TreeGrafter"/>
</dbReference>
<evidence type="ECO:0000313" key="2">
    <source>
        <dbReference type="EMBL" id="GBG88350.1"/>
    </source>
</evidence>
<reference evidence="2 3" key="1">
    <citation type="journal article" date="2018" name="Cell">
        <title>The Chara Genome: Secondary Complexity and Implications for Plant Terrestrialization.</title>
        <authorList>
            <person name="Nishiyama T."/>
            <person name="Sakayama H."/>
            <person name="Vries J.D."/>
            <person name="Buschmann H."/>
            <person name="Saint-Marcoux D."/>
            <person name="Ullrich K.K."/>
            <person name="Haas F.B."/>
            <person name="Vanderstraeten L."/>
            <person name="Becker D."/>
            <person name="Lang D."/>
            <person name="Vosolsobe S."/>
            <person name="Rombauts S."/>
            <person name="Wilhelmsson P.K.I."/>
            <person name="Janitza P."/>
            <person name="Kern R."/>
            <person name="Heyl A."/>
            <person name="Rumpler F."/>
            <person name="Villalobos L.I.A.C."/>
            <person name="Clay J.M."/>
            <person name="Skokan R."/>
            <person name="Toyoda A."/>
            <person name="Suzuki Y."/>
            <person name="Kagoshima H."/>
            <person name="Schijlen E."/>
            <person name="Tajeshwar N."/>
            <person name="Catarino B."/>
            <person name="Hetherington A.J."/>
            <person name="Saltykova A."/>
            <person name="Bonnot C."/>
            <person name="Breuninger H."/>
            <person name="Symeonidi A."/>
            <person name="Radhakrishnan G.V."/>
            <person name="Van Nieuwerburgh F."/>
            <person name="Deforce D."/>
            <person name="Chang C."/>
            <person name="Karol K.G."/>
            <person name="Hedrich R."/>
            <person name="Ulvskov P."/>
            <person name="Glockner G."/>
            <person name="Delwiche C.F."/>
            <person name="Petrasek J."/>
            <person name="Van de Peer Y."/>
            <person name="Friml J."/>
            <person name="Beilby M."/>
            <person name="Dolan L."/>
            <person name="Kohara Y."/>
            <person name="Sugano S."/>
            <person name="Fujiyama A."/>
            <person name="Delaux P.-M."/>
            <person name="Quint M."/>
            <person name="TheiBen G."/>
            <person name="Hagemann M."/>
            <person name="Harholt J."/>
            <person name="Dunand C."/>
            <person name="Zachgo S."/>
            <person name="Langdale J."/>
            <person name="Maumus F."/>
            <person name="Straeten D.V.D."/>
            <person name="Gould S.B."/>
            <person name="Rensing S.A."/>
        </authorList>
    </citation>
    <scope>NUCLEOTIDE SEQUENCE [LARGE SCALE GENOMIC DNA]</scope>
    <source>
        <strain evidence="2 3">S276</strain>
    </source>
</reference>
<feature type="region of interest" description="Disordered" evidence="1">
    <location>
        <begin position="533"/>
        <end position="584"/>
    </location>
</feature>
<proteinExistence type="predicted"/>
<comment type="caution">
    <text evidence="2">The sequence shown here is derived from an EMBL/GenBank/DDBJ whole genome shotgun (WGS) entry which is preliminary data.</text>
</comment>